<dbReference type="InterPro" id="IPR027417">
    <property type="entry name" value="P-loop_NTPase"/>
</dbReference>
<dbReference type="EMBL" id="JBHTBJ010000001">
    <property type="protein sequence ID" value="MFC7273004.1"/>
    <property type="molecule type" value="Genomic_DNA"/>
</dbReference>
<reference evidence="2" key="1">
    <citation type="journal article" date="2019" name="Int. J. Syst. Evol. Microbiol.">
        <title>The Global Catalogue of Microorganisms (GCM) 10K type strain sequencing project: providing services to taxonomists for standard genome sequencing and annotation.</title>
        <authorList>
            <consortium name="The Broad Institute Genomics Platform"/>
            <consortium name="The Broad Institute Genome Sequencing Center for Infectious Disease"/>
            <person name="Wu L."/>
            <person name="Ma J."/>
        </authorList>
    </citation>
    <scope>NUCLEOTIDE SEQUENCE [LARGE SCALE GENOMIC DNA]</scope>
    <source>
        <strain evidence="2">XZYJT-10</strain>
    </source>
</reference>
<name>A0ABW2HJA4_9ACTN</name>
<accession>A0ABW2HJA4</accession>
<gene>
    <name evidence="1" type="ORF">ACFQS1_03330</name>
</gene>
<evidence type="ECO:0000313" key="1">
    <source>
        <dbReference type="EMBL" id="MFC7273004.1"/>
    </source>
</evidence>
<protein>
    <recommendedName>
        <fullName evidence="3">50S ribosome-binding GTPase</fullName>
    </recommendedName>
</protein>
<dbReference type="Gene3D" id="3.40.50.300">
    <property type="entry name" value="P-loop containing nucleotide triphosphate hydrolases"/>
    <property type="match status" value="1"/>
</dbReference>
<dbReference type="RefSeq" id="WP_378964462.1">
    <property type="nucleotide sequence ID" value="NZ_JBHTBJ010000001.1"/>
</dbReference>
<comment type="caution">
    <text evidence="1">The sequence shown here is derived from an EMBL/GenBank/DDBJ whole genome shotgun (WGS) entry which is preliminary data.</text>
</comment>
<evidence type="ECO:0008006" key="3">
    <source>
        <dbReference type="Google" id="ProtNLM"/>
    </source>
</evidence>
<evidence type="ECO:0000313" key="2">
    <source>
        <dbReference type="Proteomes" id="UP001596548"/>
    </source>
</evidence>
<sequence length="452" mass="48125">MSDDDLERRARDLLERAALAFRGHARAEEWLRHHRVRLDEPLRVAVTGGPETGKSTVVNALIGEEVAPVRAGGAPVWFHDGAQPLARVQPQSGPGFAAPLHRSRPGHAVAVPDDDAASVVVEWPCRALRHTRLLETGAPAFDEADAVLHLVRHLGEPPALPAGGAQPVHVMVLLSRADELAGGKPDALLNAKRIARRRRKDPRVAAHCQDVLAISGRIAHAGRTLREDEYATIAAIAGMPRADADAHLLSADRFTGAAFPLDVPVSRRAGLLDRLGLGGVRLAVTLTRTGARTRAALGEQLVRQSGLTELQAAISDLFTARRGVLKARSALMGLQHLLRAEARPELSAALEQVVAGAHSFRELRLLSALRTGRVSLPGELAIEARRLAGGDGGAHCERLGLDPETPPERLWPAAENAAARWHALTTSAATAGGRRAAEVVLRSCTAILDDLG</sequence>
<organism evidence="1 2">
    <name type="scientific">Paractinoplanes rhizophilus</name>
    <dbReference type="NCBI Taxonomy" id="1416877"/>
    <lineage>
        <taxon>Bacteria</taxon>
        <taxon>Bacillati</taxon>
        <taxon>Actinomycetota</taxon>
        <taxon>Actinomycetes</taxon>
        <taxon>Micromonosporales</taxon>
        <taxon>Micromonosporaceae</taxon>
        <taxon>Paractinoplanes</taxon>
    </lineage>
</organism>
<proteinExistence type="predicted"/>
<dbReference type="Proteomes" id="UP001596548">
    <property type="component" value="Unassembled WGS sequence"/>
</dbReference>
<keyword evidence="2" id="KW-1185">Reference proteome</keyword>
<dbReference type="SUPFAM" id="SSF52540">
    <property type="entry name" value="P-loop containing nucleoside triphosphate hydrolases"/>
    <property type="match status" value="2"/>
</dbReference>